<organism evidence="1">
    <name type="scientific">uncultured Desulfobacterium sp</name>
    <dbReference type="NCBI Taxonomy" id="201089"/>
    <lineage>
        <taxon>Bacteria</taxon>
        <taxon>Pseudomonadati</taxon>
        <taxon>Thermodesulfobacteriota</taxon>
        <taxon>Desulfobacteria</taxon>
        <taxon>Desulfobacterales</taxon>
        <taxon>Desulfobacteriaceae</taxon>
        <taxon>Desulfobacterium</taxon>
        <taxon>environmental samples</taxon>
    </lineage>
</organism>
<sequence length="94" mass="10999">MGLLFEWDTNKAQLNLKNHGISFDEASTVFSDPLSQTIDDPLHSEDEERFVLIGRSIQGRLLVIVHTERGDRIRIISVRLATKRERFRYEENEE</sequence>
<protein>
    <recommendedName>
        <fullName evidence="2">BrnT family toxin</fullName>
    </recommendedName>
</protein>
<dbReference type="InterPro" id="IPR038573">
    <property type="entry name" value="BrnT_sf"/>
</dbReference>
<gene>
    <name evidence="1" type="ORF">N47_H24030</name>
</gene>
<proteinExistence type="predicted"/>
<accession>E1YAI7</accession>
<dbReference type="Pfam" id="PF04365">
    <property type="entry name" value="BrnT_toxin"/>
    <property type="match status" value="1"/>
</dbReference>
<name>E1YAI7_9BACT</name>
<dbReference type="AlphaFoldDB" id="E1YAI7"/>
<dbReference type="EMBL" id="FR695866">
    <property type="protein sequence ID" value="CBX27581.1"/>
    <property type="molecule type" value="Genomic_DNA"/>
</dbReference>
<dbReference type="InterPro" id="IPR007460">
    <property type="entry name" value="BrnT_toxin"/>
</dbReference>
<evidence type="ECO:0000313" key="1">
    <source>
        <dbReference type="EMBL" id="CBX27581.1"/>
    </source>
</evidence>
<evidence type="ECO:0008006" key="2">
    <source>
        <dbReference type="Google" id="ProtNLM"/>
    </source>
</evidence>
<dbReference type="Gene3D" id="3.10.450.530">
    <property type="entry name" value="Ribonuclease toxin, BrnT, of type II toxin-antitoxin system"/>
    <property type="match status" value="1"/>
</dbReference>
<reference evidence="1" key="1">
    <citation type="journal article" date="2011" name="Environ. Microbiol.">
        <title>Genomic insights into the metabolic potential of the polycyclic aromatic hydrocarbon degrading sulfate-reducing Deltaproteobacterium N47.</title>
        <authorList>
            <person name="Bergmann F."/>
            <person name="Selesi D."/>
            <person name="Weinmaier T."/>
            <person name="Tischler P."/>
            <person name="Rattei T."/>
            <person name="Meckenstock R.U."/>
        </authorList>
    </citation>
    <scope>NUCLEOTIDE SEQUENCE</scope>
</reference>